<dbReference type="InterPro" id="IPR052518">
    <property type="entry name" value="CHR_Transporter"/>
</dbReference>
<protein>
    <submittedName>
        <fullName evidence="8">Chromate transporter</fullName>
    </submittedName>
</protein>
<feature type="transmembrane region" description="Helical" evidence="7">
    <location>
        <begin position="105"/>
        <end position="127"/>
    </location>
</feature>
<dbReference type="EMBL" id="JAMQCR010000001">
    <property type="protein sequence ID" value="MCM2533896.1"/>
    <property type="molecule type" value="Genomic_DNA"/>
</dbReference>
<dbReference type="PANTHER" id="PTHR43663:SF1">
    <property type="entry name" value="CHROMATE TRANSPORTER"/>
    <property type="match status" value="1"/>
</dbReference>
<evidence type="ECO:0000256" key="2">
    <source>
        <dbReference type="ARBA" id="ARBA00005262"/>
    </source>
</evidence>
<evidence type="ECO:0000313" key="9">
    <source>
        <dbReference type="Proteomes" id="UP001523262"/>
    </source>
</evidence>
<comment type="caution">
    <text evidence="8">The sequence shown here is derived from an EMBL/GenBank/DDBJ whole genome shotgun (WGS) entry which is preliminary data.</text>
</comment>
<keyword evidence="5 7" id="KW-1133">Transmembrane helix</keyword>
<organism evidence="8 9">
    <name type="scientific">Neobacillus pocheonensis</name>
    <dbReference type="NCBI Taxonomy" id="363869"/>
    <lineage>
        <taxon>Bacteria</taxon>
        <taxon>Bacillati</taxon>
        <taxon>Bacillota</taxon>
        <taxon>Bacilli</taxon>
        <taxon>Bacillales</taxon>
        <taxon>Bacillaceae</taxon>
        <taxon>Neobacillus</taxon>
    </lineage>
</organism>
<feature type="transmembrane region" description="Helical" evidence="7">
    <location>
        <begin position="133"/>
        <end position="154"/>
    </location>
</feature>
<accession>A0ABT0WC53</accession>
<keyword evidence="9" id="KW-1185">Reference proteome</keyword>
<keyword evidence="4 7" id="KW-0812">Transmembrane</keyword>
<dbReference type="PANTHER" id="PTHR43663">
    <property type="entry name" value="CHROMATE TRANSPORT PROTEIN-RELATED"/>
    <property type="match status" value="1"/>
</dbReference>
<sequence length="178" mass="19616">MTLLHIFLGFFLANLFGYGGGPATIPFMYEEVVTHYKWLNDSEFSQMLAIGNALPRPIATNIATYVGYDVFGWWGIIVALFATIFPSAFALILLLKLLHRHRQSLVVKGMTLLVQPVIAVMMLALTWKMSANSFSSIGVVQSLVIGLVAVLALIKFKIHPAFMICAAFIYGGLVLPHI</sequence>
<evidence type="ECO:0000313" key="8">
    <source>
        <dbReference type="EMBL" id="MCM2533896.1"/>
    </source>
</evidence>
<comment type="similarity">
    <text evidence="2">Belongs to the chromate ion transporter (CHR) (TC 2.A.51) family.</text>
</comment>
<evidence type="ECO:0000256" key="7">
    <source>
        <dbReference type="SAM" id="Phobius"/>
    </source>
</evidence>
<dbReference type="InterPro" id="IPR003370">
    <property type="entry name" value="Chromate_transpt"/>
</dbReference>
<keyword evidence="3" id="KW-1003">Cell membrane</keyword>
<name>A0ABT0WC53_9BACI</name>
<proteinExistence type="inferred from homology"/>
<comment type="subcellular location">
    <subcellularLocation>
        <location evidence="1">Cell membrane</location>
        <topology evidence="1">Multi-pass membrane protein</topology>
    </subcellularLocation>
</comment>
<reference evidence="8 9" key="1">
    <citation type="submission" date="2022-06" db="EMBL/GenBank/DDBJ databases">
        <authorList>
            <person name="Jeon C.O."/>
        </authorList>
    </citation>
    <scope>NUCLEOTIDE SEQUENCE [LARGE SCALE GENOMIC DNA]</scope>
    <source>
        <strain evidence="8 9">KCTC 13943</strain>
    </source>
</reference>
<evidence type="ECO:0000256" key="6">
    <source>
        <dbReference type="ARBA" id="ARBA00023136"/>
    </source>
</evidence>
<feature type="transmembrane region" description="Helical" evidence="7">
    <location>
        <begin position="71"/>
        <end position="93"/>
    </location>
</feature>
<evidence type="ECO:0000256" key="4">
    <source>
        <dbReference type="ARBA" id="ARBA00022692"/>
    </source>
</evidence>
<dbReference type="Proteomes" id="UP001523262">
    <property type="component" value="Unassembled WGS sequence"/>
</dbReference>
<keyword evidence="6 7" id="KW-0472">Membrane</keyword>
<evidence type="ECO:0000256" key="3">
    <source>
        <dbReference type="ARBA" id="ARBA00022475"/>
    </source>
</evidence>
<evidence type="ECO:0000256" key="5">
    <source>
        <dbReference type="ARBA" id="ARBA00022989"/>
    </source>
</evidence>
<gene>
    <name evidence="8" type="ORF">NDK43_17885</name>
</gene>
<evidence type="ECO:0000256" key="1">
    <source>
        <dbReference type="ARBA" id="ARBA00004651"/>
    </source>
</evidence>
<dbReference type="Pfam" id="PF02417">
    <property type="entry name" value="Chromate_transp"/>
    <property type="match status" value="1"/>
</dbReference>